<dbReference type="PRINTS" id="PR00724">
    <property type="entry name" value="CRBOXYPTASEC"/>
</dbReference>
<dbReference type="FunFam" id="3.40.50.11320:FF:000002">
    <property type="entry name" value="Carboxypeptidase"/>
    <property type="match status" value="1"/>
</dbReference>
<keyword evidence="6" id="KW-0732">Signal</keyword>
<evidence type="ECO:0000256" key="7">
    <source>
        <dbReference type="ARBA" id="ARBA00023157"/>
    </source>
</evidence>
<keyword evidence="8" id="KW-0325">Glycoprotein</keyword>
<dbReference type="SUPFAM" id="SSF53474">
    <property type="entry name" value="alpha/beta-Hydrolases"/>
    <property type="match status" value="1"/>
</dbReference>
<dbReference type="EMBL" id="GHES01039973">
    <property type="protein sequence ID" value="MPA70532.1"/>
    <property type="molecule type" value="Transcribed_RNA"/>
</dbReference>
<keyword evidence="4" id="KW-0121">Carboxypeptidase</keyword>
<evidence type="ECO:0000256" key="1">
    <source>
        <dbReference type="ARBA" id="ARBA00004613"/>
    </source>
</evidence>
<dbReference type="InterPro" id="IPR029058">
    <property type="entry name" value="AB_hydrolase_fold"/>
</dbReference>
<dbReference type="FunFam" id="3.40.50.12670:FF:000001">
    <property type="entry name" value="Carboxypeptidase"/>
    <property type="match status" value="1"/>
</dbReference>
<evidence type="ECO:0000256" key="8">
    <source>
        <dbReference type="ARBA" id="ARBA00023180"/>
    </source>
</evidence>
<dbReference type="PANTHER" id="PTHR11802">
    <property type="entry name" value="SERINE PROTEASE FAMILY S10 SERINE CARBOXYPEPTIDASE"/>
    <property type="match status" value="1"/>
</dbReference>
<dbReference type="InterPro" id="IPR001563">
    <property type="entry name" value="Peptidase_S10"/>
</dbReference>
<reference evidence="9" key="1">
    <citation type="submission" date="2019-08" db="EMBL/GenBank/DDBJ databases">
        <title>Reference gene set and small RNA set construction with multiple tissues from Davidia involucrata Baill.</title>
        <authorList>
            <person name="Yang H."/>
            <person name="Zhou C."/>
            <person name="Li G."/>
            <person name="Wang J."/>
            <person name="Gao P."/>
            <person name="Wang M."/>
            <person name="Wang R."/>
            <person name="Zhao Y."/>
        </authorList>
    </citation>
    <scope>NUCLEOTIDE SEQUENCE</scope>
    <source>
        <tissue evidence="9">Mixed with DoveR01_LX</tissue>
    </source>
</reference>
<evidence type="ECO:0000256" key="4">
    <source>
        <dbReference type="ARBA" id="ARBA00022645"/>
    </source>
</evidence>
<keyword evidence="3" id="KW-0964">Secreted</keyword>
<dbReference type="GO" id="GO:0019748">
    <property type="term" value="P:secondary metabolic process"/>
    <property type="evidence" value="ECO:0007669"/>
    <property type="project" value="UniProtKB-ARBA"/>
</dbReference>
<proteinExistence type="inferred from homology"/>
<evidence type="ECO:0000256" key="6">
    <source>
        <dbReference type="ARBA" id="ARBA00022729"/>
    </source>
</evidence>
<dbReference type="Gene3D" id="3.40.50.12670">
    <property type="match status" value="1"/>
</dbReference>
<dbReference type="FunFam" id="3.40.50.1820:FF:000148">
    <property type="entry name" value="Serine carboxypeptidase-like 11"/>
    <property type="match status" value="1"/>
</dbReference>
<dbReference type="AlphaFoldDB" id="A0A5B7BNJ9"/>
<comment type="subcellular location">
    <subcellularLocation>
        <location evidence="1">Secreted</location>
    </subcellularLocation>
</comment>
<protein>
    <recommendedName>
        <fullName evidence="10">Serine carboxypeptidase-like 18</fullName>
    </recommendedName>
</protein>
<evidence type="ECO:0000256" key="3">
    <source>
        <dbReference type="ARBA" id="ARBA00022525"/>
    </source>
</evidence>
<evidence type="ECO:0000256" key="2">
    <source>
        <dbReference type="ARBA" id="ARBA00009431"/>
    </source>
</evidence>
<name>A0A5B7BNJ9_DAVIN</name>
<gene>
    <name evidence="9" type="ORF">Din_039973</name>
</gene>
<sequence length="482" mass="54309">MAPSPPTGLKELRSSSFTSGKYTTRLFFQVLFLFVLSSVAVSKSIIETLPGYSGNLPFKLETGYVSVGELDDVQLFYYFIESERNPVKDPLLLWLTGGPGCSGFSGLTYENIGPLNFDVPAFNGSLPTFQLNPYSWTQVANIIFLDAPVGTGFSYATTSSGYTSSDTKAAKDTYKFLRKWLMDHPKFSKNPLYITGDSYGGMQIPMIVLEISNGNEAGLKPHMYLQGYMIGNPVTAPHNDINSRFEFAHRVSLISDELYELAKSYCEGEYITPDPNNSDCMDELQLITESISKVNQQHILEPKCSVASAKPNQFFDDNSADTILPFSQVPELWCRNHNYVLSYVWANDQSVQEALNIRNGTITDWKRCNQSLSYVYDVESVVSYHQILSKKGYRALIYSGDHDMVIPYVGTQKWIASLNLTTEDSWRPWFVEGQIAGYTEKYAQNGYRMTFATVKGGGHTAPEYKPKQCLAMVDRWFSYYML</sequence>
<dbReference type="PANTHER" id="PTHR11802:SF310">
    <property type="entry name" value="SERINE CARBOXYPEPTIDASE-LIKE 18"/>
    <property type="match status" value="1"/>
</dbReference>
<dbReference type="GO" id="GO:0004185">
    <property type="term" value="F:serine-type carboxypeptidase activity"/>
    <property type="evidence" value="ECO:0007669"/>
    <property type="project" value="InterPro"/>
</dbReference>
<keyword evidence="5" id="KW-0378">Hydrolase</keyword>
<dbReference type="GO" id="GO:0006508">
    <property type="term" value="P:proteolysis"/>
    <property type="evidence" value="ECO:0007669"/>
    <property type="project" value="UniProtKB-KW"/>
</dbReference>
<evidence type="ECO:0000313" key="9">
    <source>
        <dbReference type="EMBL" id="MPA70532.1"/>
    </source>
</evidence>
<keyword evidence="5" id="KW-0645">Protease</keyword>
<evidence type="ECO:0000256" key="5">
    <source>
        <dbReference type="ARBA" id="ARBA00022670"/>
    </source>
</evidence>
<evidence type="ECO:0008006" key="10">
    <source>
        <dbReference type="Google" id="ProtNLM"/>
    </source>
</evidence>
<dbReference type="Pfam" id="PF00450">
    <property type="entry name" value="Peptidase_S10"/>
    <property type="match status" value="1"/>
</dbReference>
<dbReference type="GO" id="GO:0005576">
    <property type="term" value="C:extracellular region"/>
    <property type="evidence" value="ECO:0007669"/>
    <property type="project" value="UniProtKB-SubCell"/>
</dbReference>
<dbReference type="GO" id="GO:0016752">
    <property type="term" value="F:sinapoyltransferase activity"/>
    <property type="evidence" value="ECO:0007669"/>
    <property type="project" value="UniProtKB-ARBA"/>
</dbReference>
<comment type="similarity">
    <text evidence="2">Belongs to the peptidase S10 family.</text>
</comment>
<accession>A0A5B7BNJ9</accession>
<organism evidence="9">
    <name type="scientific">Davidia involucrata</name>
    <name type="common">Dove tree</name>
    <dbReference type="NCBI Taxonomy" id="16924"/>
    <lineage>
        <taxon>Eukaryota</taxon>
        <taxon>Viridiplantae</taxon>
        <taxon>Streptophyta</taxon>
        <taxon>Embryophyta</taxon>
        <taxon>Tracheophyta</taxon>
        <taxon>Spermatophyta</taxon>
        <taxon>Magnoliopsida</taxon>
        <taxon>eudicotyledons</taxon>
        <taxon>Gunneridae</taxon>
        <taxon>Pentapetalae</taxon>
        <taxon>asterids</taxon>
        <taxon>Cornales</taxon>
        <taxon>Nyssaceae</taxon>
        <taxon>Davidia</taxon>
    </lineage>
</organism>
<keyword evidence="7" id="KW-1015">Disulfide bond</keyword>
<dbReference type="Gene3D" id="3.40.50.1820">
    <property type="entry name" value="alpha/beta hydrolase"/>
    <property type="match status" value="1"/>
</dbReference>